<sequence>MPDPSPGLTAHPCGGVTSSVPCTGRSAGAAGEDGLEGEQAQDVVEVMADTLIAAR</sequence>
<organism evidence="2 3">
    <name type="scientific">Streptomyces longisporoflavus</name>
    <dbReference type="NCBI Taxonomy" id="28044"/>
    <lineage>
        <taxon>Bacteria</taxon>
        <taxon>Bacillati</taxon>
        <taxon>Actinomycetota</taxon>
        <taxon>Actinomycetes</taxon>
        <taxon>Kitasatosporales</taxon>
        <taxon>Streptomycetaceae</taxon>
        <taxon>Streptomyces</taxon>
    </lineage>
</organism>
<keyword evidence="3" id="KW-1185">Reference proteome</keyword>
<gene>
    <name evidence="2" type="ORF">ACH4F9_20270</name>
</gene>
<evidence type="ECO:0000256" key="1">
    <source>
        <dbReference type="SAM" id="MobiDB-lite"/>
    </source>
</evidence>
<reference evidence="2 3" key="1">
    <citation type="submission" date="2024-10" db="EMBL/GenBank/DDBJ databases">
        <title>The Natural Products Discovery Center: Release of the First 8490 Sequenced Strains for Exploring Actinobacteria Biosynthetic Diversity.</title>
        <authorList>
            <person name="Kalkreuter E."/>
            <person name="Kautsar S.A."/>
            <person name="Yang D."/>
            <person name="Bader C.D."/>
            <person name="Teijaro C.N."/>
            <person name="Fluegel L."/>
            <person name="Davis C.M."/>
            <person name="Simpson J.R."/>
            <person name="Lauterbach L."/>
            <person name="Steele A.D."/>
            <person name="Gui C."/>
            <person name="Meng S."/>
            <person name="Li G."/>
            <person name="Viehrig K."/>
            <person name="Ye F."/>
            <person name="Su P."/>
            <person name="Kiefer A.F."/>
            <person name="Nichols A."/>
            <person name="Cepeda A.J."/>
            <person name="Yan W."/>
            <person name="Fan B."/>
            <person name="Jiang Y."/>
            <person name="Adhikari A."/>
            <person name="Zheng C.-J."/>
            <person name="Schuster L."/>
            <person name="Cowan T.M."/>
            <person name="Smanski M.J."/>
            <person name="Chevrette M.G."/>
            <person name="De Carvalho L.P.S."/>
            <person name="Shen B."/>
        </authorList>
    </citation>
    <scope>NUCLEOTIDE SEQUENCE [LARGE SCALE GENOMIC DNA]</scope>
    <source>
        <strain evidence="2 3">NPDC017990</strain>
    </source>
</reference>
<feature type="region of interest" description="Disordered" evidence="1">
    <location>
        <begin position="1"/>
        <end position="41"/>
    </location>
</feature>
<proteinExistence type="predicted"/>
<protein>
    <submittedName>
        <fullName evidence="2">Uncharacterized protein</fullName>
    </submittedName>
</protein>
<comment type="caution">
    <text evidence="2">The sequence shown here is derived from an EMBL/GenBank/DDBJ whole genome shotgun (WGS) entry which is preliminary data.</text>
</comment>
<dbReference type="Proteomes" id="UP001610818">
    <property type="component" value="Unassembled WGS sequence"/>
</dbReference>
<evidence type="ECO:0000313" key="3">
    <source>
        <dbReference type="Proteomes" id="UP001610818"/>
    </source>
</evidence>
<feature type="compositionally biased region" description="Low complexity" evidence="1">
    <location>
        <begin position="27"/>
        <end position="41"/>
    </location>
</feature>
<name>A0ABW7QQS2_9ACTN</name>
<evidence type="ECO:0000313" key="2">
    <source>
        <dbReference type="EMBL" id="MFH8547341.1"/>
    </source>
</evidence>
<dbReference type="EMBL" id="JBIRGQ010000003">
    <property type="protein sequence ID" value="MFH8547341.1"/>
    <property type="molecule type" value="Genomic_DNA"/>
</dbReference>
<accession>A0ABW7QQS2</accession>
<dbReference type="RefSeq" id="WP_397713357.1">
    <property type="nucleotide sequence ID" value="NZ_JBIRGN010000003.1"/>
</dbReference>